<proteinExistence type="predicted"/>
<dbReference type="EMBL" id="BAEQ01000007">
    <property type="protein sequence ID" value="GAC27160.1"/>
    <property type="molecule type" value="Genomic_DNA"/>
</dbReference>
<evidence type="ECO:0000313" key="4">
    <source>
        <dbReference type="Proteomes" id="UP000006251"/>
    </source>
</evidence>
<keyword evidence="4" id="KW-1185">Reference proteome</keyword>
<feature type="active site" description="Proton acceptor" evidence="1">
    <location>
        <position position="17"/>
    </location>
</feature>
<evidence type="ECO:0008006" key="5">
    <source>
        <dbReference type="Google" id="ProtNLM"/>
    </source>
</evidence>
<name>K6ZUZ9_9ALTE</name>
<dbReference type="Proteomes" id="UP000006251">
    <property type="component" value="Unassembled WGS sequence"/>
</dbReference>
<feature type="binding site" evidence="2">
    <location>
        <position position="289"/>
    </location>
    <ligand>
        <name>substrate</name>
    </ligand>
</feature>
<reference evidence="4" key="1">
    <citation type="journal article" date="2014" name="Environ. Microbiol.">
        <title>Comparative genomics of the marine bacterial genus Glaciecola reveals the high degree of genomic diversity and genomic characteristic for cold adaptation.</title>
        <authorList>
            <person name="Qin Q.L."/>
            <person name="Xie B.B."/>
            <person name="Yu Y."/>
            <person name="Shu Y.L."/>
            <person name="Rong J.C."/>
            <person name="Zhang Y.J."/>
            <person name="Zhao D.L."/>
            <person name="Chen X.L."/>
            <person name="Zhang X.Y."/>
            <person name="Chen B."/>
            <person name="Zhou B.C."/>
            <person name="Zhang Y.Z."/>
        </authorList>
    </citation>
    <scope>NUCLEOTIDE SEQUENCE [LARGE SCALE GENOMIC DNA]</scope>
    <source>
        <strain evidence="4">ACAM 615</strain>
    </source>
</reference>
<evidence type="ECO:0000256" key="1">
    <source>
        <dbReference type="PIRSR" id="PIRSR620023-1"/>
    </source>
</evidence>
<feature type="binding site" evidence="2">
    <location>
        <position position="178"/>
    </location>
    <ligand>
        <name>substrate</name>
    </ligand>
</feature>
<dbReference type="OrthoDB" id="9788924at2"/>
<dbReference type="Gene3D" id="3.40.50.11190">
    <property type="match status" value="1"/>
</dbReference>
<dbReference type="AlphaFoldDB" id="K6ZUZ9"/>
<organism evidence="3 4">
    <name type="scientific">Brumicola pallidula DSM 14239 = ACAM 615</name>
    <dbReference type="NCBI Taxonomy" id="1121922"/>
    <lineage>
        <taxon>Bacteria</taxon>
        <taxon>Pseudomonadati</taxon>
        <taxon>Pseudomonadota</taxon>
        <taxon>Gammaproteobacteria</taxon>
        <taxon>Alteromonadales</taxon>
        <taxon>Alteromonadaceae</taxon>
        <taxon>Brumicola</taxon>
    </lineage>
</organism>
<dbReference type="InterPro" id="IPR020023">
    <property type="entry name" value="PseG"/>
</dbReference>
<dbReference type="Gene3D" id="3.40.50.2000">
    <property type="entry name" value="Glycogen Phosphorylase B"/>
    <property type="match status" value="1"/>
</dbReference>
<comment type="caution">
    <text evidence="3">The sequence shown here is derived from an EMBL/GenBank/DDBJ whole genome shotgun (WGS) entry which is preliminary data.</text>
</comment>
<accession>K6ZUZ9</accession>
<dbReference type="RefSeq" id="WP_006008476.1">
    <property type="nucleotide sequence ID" value="NZ_AUAV01000022.1"/>
</dbReference>
<protein>
    <recommendedName>
        <fullName evidence="5">UDP-2,4-diacetamido-2,4, 6-trideoxy-beta-L-altropyranose hydrolase</fullName>
    </recommendedName>
</protein>
<dbReference type="NCBIfam" id="TIGR03590">
    <property type="entry name" value="PseG"/>
    <property type="match status" value="1"/>
</dbReference>
<dbReference type="STRING" id="1121922.GCA_000428905_03423"/>
<evidence type="ECO:0000313" key="3">
    <source>
        <dbReference type="EMBL" id="GAC27160.1"/>
    </source>
</evidence>
<evidence type="ECO:0000256" key="2">
    <source>
        <dbReference type="PIRSR" id="PIRSR620023-2"/>
    </source>
</evidence>
<gene>
    <name evidence="3" type="ORF">GPAL_0279</name>
</gene>
<sequence>MQLFFRVEGNEHIGLGHLMRCFALSKAAQQAQIDVVFICNQTSKNFLLSRHQWHGDIVVIDDSHWHKSVTADAIIERNKRDVEFIATCMSRTTSEPLSNYQQILVLDGYQFDHSYQQALATAGICFAYLDDINSFAQANQKHVADIVINGAAVARQLVYEKNAPNSRLCLGPQYLLLRPEFINLPLIPIANRHSLLLCFGGGDAQNHTLRMLGALSQLKFQYPVKVITGAAYKCQKQLIENIQKGWLNYDNVKYKISMPIQYMHDAQDMAEIMLHSRLSISAAGGTQFELMRCYTPSVLVVVADNQMPAATLSAQQGWCSAVDWRQQVDYIGLAKQVIANYDDTACLTVKQNKAYECVQKEAYSGADNVLNVFSDMLRSRA</sequence>